<feature type="compositionally biased region" description="Basic and acidic residues" evidence="1">
    <location>
        <begin position="303"/>
        <end position="312"/>
    </location>
</feature>
<dbReference type="Proteomes" id="UP000316270">
    <property type="component" value="Chromosome 16"/>
</dbReference>
<evidence type="ECO:0000256" key="1">
    <source>
        <dbReference type="SAM" id="MobiDB-lite"/>
    </source>
</evidence>
<evidence type="ECO:0000313" key="3">
    <source>
        <dbReference type="Proteomes" id="UP000316270"/>
    </source>
</evidence>
<organism evidence="2 3">
    <name type="scientific">Venturia effusa</name>
    <dbReference type="NCBI Taxonomy" id="50376"/>
    <lineage>
        <taxon>Eukaryota</taxon>
        <taxon>Fungi</taxon>
        <taxon>Dikarya</taxon>
        <taxon>Ascomycota</taxon>
        <taxon>Pezizomycotina</taxon>
        <taxon>Dothideomycetes</taxon>
        <taxon>Pleosporomycetidae</taxon>
        <taxon>Venturiales</taxon>
        <taxon>Venturiaceae</taxon>
        <taxon>Venturia</taxon>
    </lineage>
</organism>
<feature type="region of interest" description="Disordered" evidence="1">
    <location>
        <begin position="1"/>
        <end position="24"/>
    </location>
</feature>
<reference evidence="2 3" key="1">
    <citation type="submission" date="2019-07" db="EMBL/GenBank/DDBJ databases">
        <title>Finished genome of Venturia effusa.</title>
        <authorList>
            <person name="Young C.A."/>
            <person name="Cox M.P."/>
            <person name="Ganley A.R.D."/>
            <person name="David W.J."/>
        </authorList>
    </citation>
    <scope>NUCLEOTIDE SEQUENCE [LARGE SCALE GENOMIC DNA]</scope>
    <source>
        <strain evidence="3">albino</strain>
    </source>
</reference>
<accession>A0A517LMS5</accession>
<gene>
    <name evidence="2" type="ORF">FKW77_004282</name>
</gene>
<dbReference type="EMBL" id="CP042200">
    <property type="protein sequence ID" value="QDS76914.1"/>
    <property type="molecule type" value="Genomic_DNA"/>
</dbReference>
<keyword evidence="3" id="KW-1185">Reference proteome</keyword>
<feature type="compositionally biased region" description="Acidic residues" evidence="1">
    <location>
        <begin position="336"/>
        <end position="350"/>
    </location>
</feature>
<protein>
    <submittedName>
        <fullName evidence="2">Uncharacterized protein</fullName>
    </submittedName>
</protein>
<feature type="compositionally biased region" description="Acidic residues" evidence="1">
    <location>
        <begin position="287"/>
        <end position="296"/>
    </location>
</feature>
<dbReference type="AlphaFoldDB" id="A0A517LMS5"/>
<evidence type="ECO:0000313" key="2">
    <source>
        <dbReference type="EMBL" id="QDS76914.1"/>
    </source>
</evidence>
<feature type="compositionally biased region" description="Acidic residues" evidence="1">
    <location>
        <begin position="313"/>
        <end position="328"/>
    </location>
</feature>
<sequence>MYNQPRWYPYNHEDPRPSVPDRSALMTGIKEMERKRKAGEKTEKKLNENESVMSEGIGAEIAANPHDSCLIGHANHRYLDVKCANCSLKDRQIEQITSKYACLINTIEALRWQGRQLRNGNRAVDFLTSENLTMWKTSEVMFLYLPQFFIRFMYASKAIRDQVWIRLSKASKFKVSHVDYVLTHQKRASMPKDLCCYFSSDLISHSTGNVYLGWIRLKKVYFKTSIRKHLEAADFDKWTKTRLKFPLIRGAMLDIVSRVRELVKFRGMNVKKTDRSLRPMESSLLPAEDEMEDAEGENIGNKEQWDITKGEDGATETWEEEDTDDDDSNILTGIYDCDEGGNDGADEAGT</sequence>
<name>A0A517LMS5_9PEZI</name>
<proteinExistence type="predicted"/>
<feature type="region of interest" description="Disordered" evidence="1">
    <location>
        <begin position="277"/>
        <end position="350"/>
    </location>
</feature>